<keyword evidence="5 10" id="KW-0418">Kinase</keyword>
<dbReference type="GO" id="GO:0047324">
    <property type="term" value="F:phosphoenolpyruvate-glycerone phosphotransferase activity"/>
    <property type="evidence" value="ECO:0007669"/>
    <property type="project" value="UniProtKB-EC"/>
</dbReference>
<comment type="function">
    <text evidence="8">ADP-binding subunit of the dihydroxyacetone kinase, which is responsible for the phosphoenolpyruvate (PEP)-dependent phosphorylation of dihydroxyacetone. DhaL-ADP is converted to DhaL-ATP via a phosphoryl group transfer from DhaM and transmits it to dihydroxyacetone binds to DhaK.</text>
</comment>
<dbReference type="SMART" id="SM01120">
    <property type="entry name" value="Dak2"/>
    <property type="match status" value="1"/>
</dbReference>
<comment type="subunit">
    <text evidence="7">Homodimer. The dihydroxyacetone kinase complex is composed of a homodimer of DhaM, a homodimer of DhaK and the subunit DhaL.</text>
</comment>
<evidence type="ECO:0000256" key="2">
    <source>
        <dbReference type="ARBA" id="ARBA00004745"/>
    </source>
</evidence>
<keyword evidence="11" id="KW-1185">Reference proteome</keyword>
<keyword evidence="6" id="KW-0319">Glycerol metabolism</keyword>
<dbReference type="SUPFAM" id="SSF101473">
    <property type="entry name" value="DhaL-like"/>
    <property type="match status" value="1"/>
</dbReference>
<dbReference type="AlphaFoldDB" id="A0A179ER20"/>
<organism evidence="10 11">
    <name type="scientific">Enterococcus thailandicus</name>
    <dbReference type="NCBI Taxonomy" id="417368"/>
    <lineage>
        <taxon>Bacteria</taxon>
        <taxon>Bacillati</taxon>
        <taxon>Bacillota</taxon>
        <taxon>Bacilli</taxon>
        <taxon>Lactobacillales</taxon>
        <taxon>Enterococcaceae</taxon>
        <taxon>Enterococcus</taxon>
    </lineage>
</organism>
<evidence type="ECO:0000256" key="7">
    <source>
        <dbReference type="ARBA" id="ARBA00046577"/>
    </source>
</evidence>
<evidence type="ECO:0000256" key="8">
    <source>
        <dbReference type="ARBA" id="ARBA00055771"/>
    </source>
</evidence>
<evidence type="ECO:0000256" key="6">
    <source>
        <dbReference type="ARBA" id="ARBA00022798"/>
    </source>
</evidence>
<dbReference type="GO" id="GO:0019563">
    <property type="term" value="P:glycerol catabolic process"/>
    <property type="evidence" value="ECO:0007669"/>
    <property type="project" value="TreeGrafter"/>
</dbReference>
<evidence type="ECO:0000256" key="4">
    <source>
        <dbReference type="ARBA" id="ARBA00022679"/>
    </source>
</evidence>
<dbReference type="FunFam" id="1.25.40.340:FF:000002">
    <property type="entry name" value="Dihydroxyacetone kinase, L subunit"/>
    <property type="match status" value="1"/>
</dbReference>
<dbReference type="InterPro" id="IPR012737">
    <property type="entry name" value="DhaK_L_YcgS"/>
</dbReference>
<dbReference type="GO" id="GO:0004371">
    <property type="term" value="F:glycerone kinase activity"/>
    <property type="evidence" value="ECO:0007669"/>
    <property type="project" value="InterPro"/>
</dbReference>
<evidence type="ECO:0000256" key="5">
    <source>
        <dbReference type="ARBA" id="ARBA00022777"/>
    </source>
</evidence>
<dbReference type="EC" id="2.7.1.121" evidence="3"/>
<dbReference type="Pfam" id="PF02734">
    <property type="entry name" value="Dak2"/>
    <property type="match status" value="1"/>
</dbReference>
<feature type="domain" description="DhaL" evidence="9">
    <location>
        <begin position="6"/>
        <end position="197"/>
    </location>
</feature>
<evidence type="ECO:0000313" key="11">
    <source>
        <dbReference type="Proteomes" id="UP000078516"/>
    </source>
</evidence>
<reference evidence="10 11" key="1">
    <citation type="submission" date="2016-04" db="EMBL/GenBank/DDBJ databases">
        <title>Draft genome of an Enterococcus thailandicus strain isolated from bovine feces.</title>
        <authorList>
            <person name="Beukers A.G."/>
            <person name="Zaheer R."/>
            <person name="Goji N."/>
            <person name="Cook S.R."/>
            <person name="Amoako K."/>
            <person name="Chaves A.V."/>
            <person name="Ward M.P."/>
            <person name="Mcallister T.A."/>
        </authorList>
    </citation>
    <scope>NUCLEOTIDE SEQUENCE [LARGE SCALE GENOMIC DNA]</scope>
    <source>
        <strain evidence="10 11">F0711D 46</strain>
    </source>
</reference>
<comment type="catalytic activity">
    <reaction evidence="1">
        <text>dihydroxyacetone + phosphoenolpyruvate = dihydroxyacetone phosphate + pyruvate</text>
        <dbReference type="Rhea" id="RHEA:18381"/>
        <dbReference type="ChEBI" id="CHEBI:15361"/>
        <dbReference type="ChEBI" id="CHEBI:16016"/>
        <dbReference type="ChEBI" id="CHEBI:57642"/>
        <dbReference type="ChEBI" id="CHEBI:58702"/>
        <dbReference type="EC" id="2.7.1.121"/>
    </reaction>
</comment>
<sequence>MDLTVEKVQAWLNDFSQEIEKNKHMLSELDTPIGDGDHGNNMARGMAAYQEAFAAQQPKTITDTFKILAMSLISKVGGASGPLYGTAFMNFAKATKEVTAITNEEQLGELVQEGLNGIQLRGKANVDDKTMVDVWAPVAEILKKNQPLTVEEITAAKEHTKELQAKKGRASYLGERSIGHIDPGAASSAILFQTLLPYLN</sequence>
<protein>
    <recommendedName>
        <fullName evidence="3">phosphoenolpyruvate--glycerone phosphotransferase</fullName>
        <ecNumber evidence="3">2.7.1.121</ecNumber>
    </recommendedName>
</protein>
<dbReference type="EMBL" id="LWMN01000012">
    <property type="protein sequence ID" value="OAQ55614.1"/>
    <property type="molecule type" value="Genomic_DNA"/>
</dbReference>
<dbReference type="GO" id="GO:0005829">
    <property type="term" value="C:cytosol"/>
    <property type="evidence" value="ECO:0007669"/>
    <property type="project" value="TreeGrafter"/>
</dbReference>
<evidence type="ECO:0000256" key="1">
    <source>
        <dbReference type="ARBA" id="ARBA00001113"/>
    </source>
</evidence>
<accession>A0A179ER20</accession>
<proteinExistence type="predicted"/>
<dbReference type="Gene3D" id="1.25.40.340">
    <property type="match status" value="1"/>
</dbReference>
<dbReference type="PANTHER" id="PTHR28629:SF4">
    <property type="entry name" value="TRIOKINASE_FMN CYCLASE"/>
    <property type="match status" value="1"/>
</dbReference>
<dbReference type="Proteomes" id="UP000078516">
    <property type="component" value="Unassembled WGS sequence"/>
</dbReference>
<evidence type="ECO:0000313" key="10">
    <source>
        <dbReference type="EMBL" id="OAQ55614.1"/>
    </source>
</evidence>
<gene>
    <name evidence="10" type="ORF">A6E74_06015</name>
</gene>
<dbReference type="NCBIfam" id="TIGR02365">
    <property type="entry name" value="dha_L_ycgS"/>
    <property type="match status" value="1"/>
</dbReference>
<evidence type="ECO:0000256" key="3">
    <source>
        <dbReference type="ARBA" id="ARBA00012095"/>
    </source>
</evidence>
<comment type="caution">
    <text evidence="10">The sequence shown here is derived from an EMBL/GenBank/DDBJ whole genome shotgun (WGS) entry which is preliminary data.</text>
</comment>
<keyword evidence="4" id="KW-0808">Transferase</keyword>
<dbReference type="InterPro" id="IPR050861">
    <property type="entry name" value="Dihydroxyacetone_Kinase"/>
</dbReference>
<dbReference type="PANTHER" id="PTHR28629">
    <property type="entry name" value="TRIOKINASE/FMN CYCLASE"/>
    <property type="match status" value="1"/>
</dbReference>
<dbReference type="PROSITE" id="PS51480">
    <property type="entry name" value="DHAL"/>
    <property type="match status" value="1"/>
</dbReference>
<dbReference type="InterPro" id="IPR004007">
    <property type="entry name" value="DhaL_dom"/>
</dbReference>
<dbReference type="InterPro" id="IPR036117">
    <property type="entry name" value="DhaL_dom_sf"/>
</dbReference>
<name>A0A179ER20_ENTTH</name>
<dbReference type="RefSeq" id="WP_067483202.1">
    <property type="nucleotide sequence ID" value="NZ_LWMN01000012.1"/>
</dbReference>
<evidence type="ECO:0000259" key="9">
    <source>
        <dbReference type="PROSITE" id="PS51480"/>
    </source>
</evidence>
<comment type="pathway">
    <text evidence="2">Polyol metabolism; glycerol degradation.</text>
</comment>